<gene>
    <name evidence="1" type="ORF">BDY19DRAFT_992293</name>
</gene>
<proteinExistence type="predicted"/>
<protein>
    <submittedName>
        <fullName evidence="1">Uncharacterized protein</fullName>
    </submittedName>
</protein>
<evidence type="ECO:0000313" key="2">
    <source>
        <dbReference type="Proteomes" id="UP001055072"/>
    </source>
</evidence>
<dbReference type="Proteomes" id="UP001055072">
    <property type="component" value="Unassembled WGS sequence"/>
</dbReference>
<name>A0ACB8U9V7_9APHY</name>
<evidence type="ECO:0000313" key="1">
    <source>
        <dbReference type="EMBL" id="KAI0090894.1"/>
    </source>
</evidence>
<comment type="caution">
    <text evidence="1">The sequence shown here is derived from an EMBL/GenBank/DDBJ whole genome shotgun (WGS) entry which is preliminary data.</text>
</comment>
<sequence>MLKDTQQAMDPEDSYSSISRKLSAVSEYRCNWIGCPETFKNPSLLRAHVIGVHFEPDTFAAECRVSGGRWKDWQSIHGTRNSPYTGSRVAAIPPSHPSTPRTRRSLSGAPAEGSPGGGPVPSSPSKPEILSHLATPEQPDRGFPSTSSFIGFGALDTPLRANHLDDAEYNSPTLSVLVRRSHGSSLPASPQLRAPSPSTSSEGPKKRRRVSADAETSSELDGSSLLNAQNGEEYDPEADESFPEFLLSDDANLAKLLRPEIHSGFNKSTRSDTSLIQSHASSVDVEYQLTQPGHSRVNSQDRSPGAHNEPPDGTKDASHEQVRQKPTSNDFSSEPEPPTQNRIDVESPDEFQRKLAQSRGGRNASAEDAPQQAVPSSTPASSPRHHSAPCLTTPPSVAQFAAECHTPCAVHGDRSKQTITRRSTRLRSGSSSAALTQVSKKPISGSKPQPRTRSTSVTSLAGGNTNRRRKQLERRSIEPIKEDESDVLLASEERAASKTSAY</sequence>
<dbReference type="EMBL" id="MU274907">
    <property type="protein sequence ID" value="KAI0090894.1"/>
    <property type="molecule type" value="Genomic_DNA"/>
</dbReference>
<keyword evidence="2" id="KW-1185">Reference proteome</keyword>
<organism evidence="1 2">
    <name type="scientific">Irpex rosettiformis</name>
    <dbReference type="NCBI Taxonomy" id="378272"/>
    <lineage>
        <taxon>Eukaryota</taxon>
        <taxon>Fungi</taxon>
        <taxon>Dikarya</taxon>
        <taxon>Basidiomycota</taxon>
        <taxon>Agaricomycotina</taxon>
        <taxon>Agaricomycetes</taxon>
        <taxon>Polyporales</taxon>
        <taxon>Irpicaceae</taxon>
        <taxon>Irpex</taxon>
    </lineage>
</organism>
<accession>A0ACB8U9V7</accession>
<reference evidence="1" key="1">
    <citation type="journal article" date="2021" name="Environ. Microbiol.">
        <title>Gene family expansions and transcriptome signatures uncover fungal adaptations to wood decay.</title>
        <authorList>
            <person name="Hage H."/>
            <person name="Miyauchi S."/>
            <person name="Viragh M."/>
            <person name="Drula E."/>
            <person name="Min B."/>
            <person name="Chaduli D."/>
            <person name="Navarro D."/>
            <person name="Favel A."/>
            <person name="Norest M."/>
            <person name="Lesage-Meessen L."/>
            <person name="Balint B."/>
            <person name="Merenyi Z."/>
            <person name="de Eugenio L."/>
            <person name="Morin E."/>
            <person name="Martinez A.T."/>
            <person name="Baldrian P."/>
            <person name="Stursova M."/>
            <person name="Martinez M.J."/>
            <person name="Novotny C."/>
            <person name="Magnuson J.K."/>
            <person name="Spatafora J.W."/>
            <person name="Maurice S."/>
            <person name="Pangilinan J."/>
            <person name="Andreopoulos W."/>
            <person name="LaButti K."/>
            <person name="Hundley H."/>
            <person name="Na H."/>
            <person name="Kuo A."/>
            <person name="Barry K."/>
            <person name="Lipzen A."/>
            <person name="Henrissat B."/>
            <person name="Riley R."/>
            <person name="Ahrendt S."/>
            <person name="Nagy L.G."/>
            <person name="Grigoriev I.V."/>
            <person name="Martin F."/>
            <person name="Rosso M.N."/>
        </authorList>
    </citation>
    <scope>NUCLEOTIDE SEQUENCE</scope>
    <source>
        <strain evidence="1">CBS 384.51</strain>
    </source>
</reference>